<evidence type="ECO:0000256" key="5">
    <source>
        <dbReference type="ARBA" id="ARBA00022989"/>
    </source>
</evidence>
<dbReference type="InterPro" id="IPR010920">
    <property type="entry name" value="LSM_dom_sf"/>
</dbReference>
<dbReference type="EMBL" id="JAENII010000003">
    <property type="protein sequence ID" value="MBK1826296.1"/>
    <property type="molecule type" value="Genomic_DNA"/>
</dbReference>
<feature type="transmembrane region" description="Helical" evidence="7">
    <location>
        <begin position="221"/>
        <end position="254"/>
    </location>
</feature>
<evidence type="ECO:0000256" key="8">
    <source>
        <dbReference type="SAM" id="SignalP"/>
    </source>
</evidence>
<dbReference type="AlphaFoldDB" id="A0A934RCY3"/>
<keyword evidence="6 7" id="KW-0472">Membrane</keyword>
<dbReference type="PANTHER" id="PTHR30221:SF1">
    <property type="entry name" value="SMALL-CONDUCTANCE MECHANOSENSITIVE CHANNEL"/>
    <property type="match status" value="1"/>
</dbReference>
<comment type="subcellular location">
    <subcellularLocation>
        <location evidence="1">Cell membrane</location>
        <topology evidence="1">Multi-pass membrane protein</topology>
    </subcellularLocation>
</comment>
<dbReference type="Gene3D" id="1.10.287.1260">
    <property type="match status" value="1"/>
</dbReference>
<dbReference type="Proteomes" id="UP000658278">
    <property type="component" value="Unassembled WGS sequence"/>
</dbReference>
<dbReference type="GO" id="GO:0008381">
    <property type="term" value="F:mechanosensitive monoatomic ion channel activity"/>
    <property type="evidence" value="ECO:0007669"/>
    <property type="project" value="InterPro"/>
</dbReference>
<dbReference type="Pfam" id="PF21082">
    <property type="entry name" value="MS_channel_3rd"/>
    <property type="match status" value="1"/>
</dbReference>
<feature type="signal peptide" evidence="8">
    <location>
        <begin position="1"/>
        <end position="20"/>
    </location>
</feature>
<evidence type="ECO:0000256" key="1">
    <source>
        <dbReference type="ARBA" id="ARBA00004651"/>
    </source>
</evidence>
<evidence type="ECO:0000259" key="9">
    <source>
        <dbReference type="Pfam" id="PF00924"/>
    </source>
</evidence>
<keyword evidence="8" id="KW-0732">Signal</keyword>
<evidence type="ECO:0000313" key="13">
    <source>
        <dbReference type="Proteomes" id="UP000658278"/>
    </source>
</evidence>
<gene>
    <name evidence="12" type="ORF">JIN81_04645</name>
</gene>
<evidence type="ECO:0000256" key="4">
    <source>
        <dbReference type="ARBA" id="ARBA00022692"/>
    </source>
</evidence>
<evidence type="ECO:0000259" key="10">
    <source>
        <dbReference type="Pfam" id="PF21082"/>
    </source>
</evidence>
<evidence type="ECO:0000256" key="6">
    <source>
        <dbReference type="ARBA" id="ARBA00023136"/>
    </source>
</evidence>
<dbReference type="PANTHER" id="PTHR30221">
    <property type="entry name" value="SMALL-CONDUCTANCE MECHANOSENSITIVE CHANNEL"/>
    <property type="match status" value="1"/>
</dbReference>
<dbReference type="RefSeq" id="WP_200277080.1">
    <property type="nucleotide sequence ID" value="NZ_JAENII010000003.1"/>
</dbReference>
<dbReference type="Gene3D" id="2.30.30.60">
    <property type="match status" value="1"/>
</dbReference>
<organism evidence="12 13">
    <name type="scientific">Haloferula rosea</name>
    <dbReference type="NCBI Taxonomy" id="490093"/>
    <lineage>
        <taxon>Bacteria</taxon>
        <taxon>Pseudomonadati</taxon>
        <taxon>Verrucomicrobiota</taxon>
        <taxon>Verrucomicrobiia</taxon>
        <taxon>Verrucomicrobiales</taxon>
        <taxon>Verrucomicrobiaceae</taxon>
        <taxon>Haloferula</taxon>
    </lineage>
</organism>
<feature type="domain" description="Mechanosensitive ion channel transmembrane helices 2/3" evidence="11">
    <location>
        <begin position="215"/>
        <end position="256"/>
    </location>
</feature>
<dbReference type="InterPro" id="IPR049278">
    <property type="entry name" value="MS_channel_C"/>
</dbReference>
<feature type="domain" description="Mechanosensitive ion channel MscS" evidence="9">
    <location>
        <begin position="257"/>
        <end position="323"/>
    </location>
</feature>
<dbReference type="Pfam" id="PF21088">
    <property type="entry name" value="MS_channel_1st"/>
    <property type="match status" value="1"/>
</dbReference>
<dbReference type="Gene3D" id="3.30.70.100">
    <property type="match status" value="1"/>
</dbReference>
<dbReference type="SUPFAM" id="SSF50182">
    <property type="entry name" value="Sm-like ribonucleoproteins"/>
    <property type="match status" value="1"/>
</dbReference>
<evidence type="ECO:0000259" key="11">
    <source>
        <dbReference type="Pfam" id="PF21088"/>
    </source>
</evidence>
<dbReference type="InterPro" id="IPR011066">
    <property type="entry name" value="MscS_channel_C_sf"/>
</dbReference>
<dbReference type="InterPro" id="IPR023408">
    <property type="entry name" value="MscS_beta-dom_sf"/>
</dbReference>
<dbReference type="GO" id="GO:0005886">
    <property type="term" value="C:plasma membrane"/>
    <property type="evidence" value="ECO:0007669"/>
    <property type="project" value="UniProtKB-SubCell"/>
</dbReference>
<keyword evidence="4 7" id="KW-0812">Transmembrane</keyword>
<evidence type="ECO:0000256" key="3">
    <source>
        <dbReference type="ARBA" id="ARBA00022475"/>
    </source>
</evidence>
<sequence>MKYRSLIASLALFPLLPLTAQDDPTPEKQGEVAVAVVSPGGEIKPEILDLKLVPLTVDELAEEAKQWQQAIKEGAEKVAEAAIRNAEAEAGTDAKQTALDDLAKARDEEKALLTNFEVILDAWEAKGGDAAELRLYASTLNATKVDIKDTSALMDSFNRWIKSEDGALKWLGRIGACILILIVAWFISGFVERLVNKAMTQHKGTSELLDRFIEKIIRRTILAIGALVAISTLGVQIGPVLALLGGGAFIIGFALQDSLSNFANGVMLLIYQPFDVGDAVEVGGISGSVDSVSLVNTTIRTWDNKVVLVPNKNVWGQTITNINAAGERRVDMVFGIGYDDDIDKAQAILEKIVSETEGVLEEPATTIKMHELADSSVNFVCRPWAKSADYWAVHWSITKRVKQEFDAAGISIPYPQTDIHLHKVE</sequence>
<comment type="caution">
    <text evidence="12">The sequence shown here is derived from an EMBL/GenBank/DDBJ whole genome shotgun (WGS) entry which is preliminary data.</text>
</comment>
<dbReference type="InterPro" id="IPR006685">
    <property type="entry name" value="MscS_channel_2nd"/>
</dbReference>
<keyword evidence="3" id="KW-1003">Cell membrane</keyword>
<dbReference type="Pfam" id="PF05552">
    <property type="entry name" value="MS_channel_1st_1"/>
    <property type="match status" value="1"/>
</dbReference>
<dbReference type="SUPFAM" id="SSF82861">
    <property type="entry name" value="Mechanosensitive channel protein MscS (YggB), transmembrane region"/>
    <property type="match status" value="1"/>
</dbReference>
<evidence type="ECO:0000313" key="12">
    <source>
        <dbReference type="EMBL" id="MBK1826296.1"/>
    </source>
</evidence>
<dbReference type="InterPro" id="IPR008910">
    <property type="entry name" value="MSC_TM_helix"/>
</dbReference>
<feature type="domain" description="Mechanosensitive ion channel MscS C-terminal" evidence="10">
    <location>
        <begin position="330"/>
        <end position="412"/>
    </location>
</feature>
<evidence type="ECO:0000256" key="7">
    <source>
        <dbReference type="SAM" id="Phobius"/>
    </source>
</evidence>
<dbReference type="Pfam" id="PF00924">
    <property type="entry name" value="MS_channel_2nd"/>
    <property type="match status" value="1"/>
</dbReference>
<comment type="similarity">
    <text evidence="2">Belongs to the MscS (TC 1.A.23) family.</text>
</comment>
<protein>
    <submittedName>
        <fullName evidence="12">Mechanosensitive ion channel</fullName>
    </submittedName>
</protein>
<proteinExistence type="inferred from homology"/>
<name>A0A934RCY3_9BACT</name>
<keyword evidence="5 7" id="KW-1133">Transmembrane helix</keyword>
<dbReference type="InterPro" id="IPR049142">
    <property type="entry name" value="MS_channel_1st"/>
</dbReference>
<keyword evidence="13" id="KW-1185">Reference proteome</keyword>
<dbReference type="InterPro" id="IPR045275">
    <property type="entry name" value="MscS_archaea/bacteria_type"/>
</dbReference>
<dbReference type="SUPFAM" id="SSF82689">
    <property type="entry name" value="Mechanosensitive channel protein MscS (YggB), C-terminal domain"/>
    <property type="match status" value="1"/>
</dbReference>
<dbReference type="InterPro" id="IPR011014">
    <property type="entry name" value="MscS_channel_TM-2"/>
</dbReference>
<evidence type="ECO:0000256" key="2">
    <source>
        <dbReference type="ARBA" id="ARBA00008017"/>
    </source>
</evidence>
<feature type="transmembrane region" description="Helical" evidence="7">
    <location>
        <begin position="170"/>
        <end position="191"/>
    </location>
</feature>
<reference evidence="12" key="1">
    <citation type="submission" date="2021-01" db="EMBL/GenBank/DDBJ databases">
        <title>Modified the classification status of verrucomicrobia.</title>
        <authorList>
            <person name="Feng X."/>
        </authorList>
    </citation>
    <scope>NUCLEOTIDE SEQUENCE</scope>
    <source>
        <strain evidence="12">KCTC 22201</strain>
    </source>
</reference>
<feature type="chain" id="PRO_5037704350" evidence="8">
    <location>
        <begin position="21"/>
        <end position="425"/>
    </location>
</feature>
<accession>A0A934RCY3</accession>